<evidence type="ECO:0000313" key="6">
    <source>
        <dbReference type="Proteomes" id="UP000730161"/>
    </source>
</evidence>
<dbReference type="InterPro" id="IPR008948">
    <property type="entry name" value="L-Aspartase-like"/>
</dbReference>
<dbReference type="InterPro" id="IPR022761">
    <property type="entry name" value="Fumarate_lyase_N"/>
</dbReference>
<sequence length="493" mass="54452">MRHDQIREGRLSGERNDQIAGYLSSMDADRKIAHADLLVDMAHLAMLVRQNLIGEEQAGMIARSLLKMKRNGIPQEAFDERFEDIHAGIEGELIAEAGIEAGGRLHMARSRNDEVATCLRVRSRQDLLKILDSLSMLRKVLITIAEEHTRTVMPGFTHLQHAQPTTLAHHLLAYEEAFSRDAERLSDAYRRVNRSPLGSAAFASTGFPIDRYMTADLLGFDDILGNSMDAVSARDFALEILAALTVMMTNVSRFCEELILWSSAFVRFVELDDTYCSTSSIMPQKKNPDCAEIMRGHAGSVAGAFQAVVVSVKGLPMSYNRDLQTLTPHLWRGIDDAAVSIDLLAGMIETAAFNTERMREESDRGFSTATELADTLVRDFGLPFRTAHNIVGRAVRSGEITLATLEEAGREMGGISLIERGLSGERISQALDPDMVVAAKEIPGGPAPGVIKEAILRRREALIESEKMITMHTNALHKAEEKLMTIIRRLAGE</sequence>
<dbReference type="PANTHER" id="PTHR43814">
    <property type="entry name" value="ARGININOSUCCINATE LYASE"/>
    <property type="match status" value="1"/>
</dbReference>
<dbReference type="Gene3D" id="1.20.200.10">
    <property type="entry name" value="Fumarase/aspartase (Central domain)"/>
    <property type="match status" value="1"/>
</dbReference>
<dbReference type="Gene3D" id="1.10.40.30">
    <property type="entry name" value="Fumarase/aspartase (C-terminal domain)"/>
    <property type="match status" value="1"/>
</dbReference>
<dbReference type="OrthoDB" id="27337at2157"/>
<proteinExistence type="inferred from homology"/>
<dbReference type="PANTHER" id="PTHR43814:SF1">
    <property type="entry name" value="ARGININOSUCCINATE LYASE"/>
    <property type="match status" value="1"/>
</dbReference>
<reference evidence="5" key="1">
    <citation type="submission" date="2014-12" db="EMBL/GenBank/DDBJ databases">
        <authorList>
            <person name="Huang H.-H."/>
            <person name="Chen S.-C."/>
            <person name="Lai M.-C."/>
        </authorList>
    </citation>
    <scope>NUCLEOTIDE SEQUENCE</scope>
    <source>
        <strain evidence="5">K1F9705b</strain>
    </source>
</reference>
<evidence type="ECO:0000313" key="5">
    <source>
        <dbReference type="EMBL" id="MBR1368062.1"/>
    </source>
</evidence>
<dbReference type="GO" id="GO:0042450">
    <property type="term" value="P:L-arginine biosynthetic process via ornithine"/>
    <property type="evidence" value="ECO:0007669"/>
    <property type="project" value="UniProtKB-UniRule"/>
</dbReference>
<gene>
    <name evidence="1" type="primary">argH</name>
    <name evidence="5" type="ORF">RJ53_00565</name>
</gene>
<comment type="caution">
    <text evidence="5">The sequence shown here is derived from an EMBL/GenBank/DDBJ whole genome shotgun (WGS) entry which is preliminary data.</text>
</comment>
<evidence type="ECO:0000256" key="1">
    <source>
        <dbReference type="HAMAP-Rule" id="MF_00006"/>
    </source>
</evidence>
<dbReference type="CDD" id="cd01359">
    <property type="entry name" value="Argininosuccinate_lyase"/>
    <property type="match status" value="1"/>
</dbReference>
<comment type="catalytic activity">
    <reaction evidence="1">
        <text>2-(N(omega)-L-arginino)succinate = fumarate + L-arginine</text>
        <dbReference type="Rhea" id="RHEA:24020"/>
        <dbReference type="ChEBI" id="CHEBI:29806"/>
        <dbReference type="ChEBI" id="CHEBI:32682"/>
        <dbReference type="ChEBI" id="CHEBI:57472"/>
        <dbReference type="EC" id="4.3.2.1"/>
    </reaction>
</comment>
<name>A0A8J7W8G2_9EURY</name>
<dbReference type="InterPro" id="IPR024083">
    <property type="entry name" value="Fumarase/histidase_N"/>
</dbReference>
<dbReference type="InterPro" id="IPR029419">
    <property type="entry name" value="Arg_succ_lyase_C"/>
</dbReference>
<dbReference type="Pfam" id="PF00206">
    <property type="entry name" value="Lyase_1"/>
    <property type="match status" value="1"/>
</dbReference>
<comment type="pathway">
    <text evidence="1">Amino-acid biosynthesis; L-arginine biosynthesis; L-arginine from L-ornithine and carbamoyl phosphate: step 3/3.</text>
</comment>
<dbReference type="Gene3D" id="1.10.275.10">
    <property type="entry name" value="Fumarase/aspartase (N-terminal domain)"/>
    <property type="match status" value="1"/>
</dbReference>
<dbReference type="UniPathway" id="UPA00068">
    <property type="reaction ID" value="UER00114"/>
</dbReference>
<keyword evidence="1 5" id="KW-0456">Lyase</keyword>
<organism evidence="5 6">
    <name type="scientific">Methanocalculus chunghsingensis</name>
    <dbReference type="NCBI Taxonomy" id="156457"/>
    <lineage>
        <taxon>Archaea</taxon>
        <taxon>Methanobacteriati</taxon>
        <taxon>Methanobacteriota</taxon>
        <taxon>Stenosarchaea group</taxon>
        <taxon>Methanomicrobia</taxon>
        <taxon>Methanomicrobiales</taxon>
        <taxon>Methanocalculaceae</taxon>
        <taxon>Methanocalculus</taxon>
    </lineage>
</organism>
<dbReference type="FunFam" id="1.20.200.10:FF:000015">
    <property type="entry name" value="argininosuccinate lyase isoform X2"/>
    <property type="match status" value="1"/>
</dbReference>
<accession>A0A8J7W8G2</accession>
<dbReference type="NCBIfam" id="TIGR00838">
    <property type="entry name" value="argH"/>
    <property type="match status" value="1"/>
</dbReference>
<evidence type="ECO:0000259" key="4">
    <source>
        <dbReference type="Pfam" id="PF14698"/>
    </source>
</evidence>
<dbReference type="GO" id="GO:0004056">
    <property type="term" value="F:argininosuccinate lyase activity"/>
    <property type="evidence" value="ECO:0007669"/>
    <property type="project" value="UniProtKB-UniRule"/>
</dbReference>
<keyword evidence="1" id="KW-0055">Arginine biosynthesis</keyword>
<keyword evidence="6" id="KW-1185">Reference proteome</keyword>
<dbReference type="InterPro" id="IPR000362">
    <property type="entry name" value="Fumarate_lyase_fam"/>
</dbReference>
<comment type="subcellular location">
    <subcellularLocation>
        <location evidence="1">Cytoplasm</location>
    </subcellularLocation>
</comment>
<evidence type="ECO:0000259" key="3">
    <source>
        <dbReference type="Pfam" id="PF00206"/>
    </source>
</evidence>
<keyword evidence="1" id="KW-0963">Cytoplasm</keyword>
<feature type="domain" description="Fumarate lyase N-terminal" evidence="3">
    <location>
        <begin position="82"/>
        <end position="303"/>
    </location>
</feature>
<dbReference type="Proteomes" id="UP000730161">
    <property type="component" value="Unassembled WGS sequence"/>
</dbReference>
<dbReference type="SUPFAM" id="SSF48557">
    <property type="entry name" value="L-aspartase-like"/>
    <property type="match status" value="1"/>
</dbReference>
<dbReference type="EMBL" id="JWHL01000001">
    <property type="protein sequence ID" value="MBR1368062.1"/>
    <property type="molecule type" value="Genomic_DNA"/>
</dbReference>
<dbReference type="GO" id="GO:0005829">
    <property type="term" value="C:cytosol"/>
    <property type="evidence" value="ECO:0007669"/>
    <property type="project" value="TreeGrafter"/>
</dbReference>
<dbReference type="EC" id="4.3.2.1" evidence="1 2"/>
<dbReference type="AlphaFoldDB" id="A0A8J7W8G2"/>
<comment type="similarity">
    <text evidence="1">Belongs to the lyase 1 family. Argininosuccinate lyase subfamily.</text>
</comment>
<dbReference type="RefSeq" id="WP_211529663.1">
    <property type="nucleotide sequence ID" value="NZ_JWHL01000001.1"/>
</dbReference>
<dbReference type="HAMAP" id="MF_00006">
    <property type="entry name" value="Arg_succ_lyase"/>
    <property type="match status" value="1"/>
</dbReference>
<dbReference type="Pfam" id="PF14698">
    <property type="entry name" value="ASL_C2"/>
    <property type="match status" value="1"/>
</dbReference>
<keyword evidence="1" id="KW-0028">Amino-acid biosynthesis</keyword>
<evidence type="ECO:0000256" key="2">
    <source>
        <dbReference type="NCBIfam" id="TIGR00838"/>
    </source>
</evidence>
<feature type="domain" description="Argininosuccinate lyase C-terminal" evidence="4">
    <location>
        <begin position="366"/>
        <end position="437"/>
    </location>
</feature>
<dbReference type="PRINTS" id="PR00145">
    <property type="entry name" value="ARGSUCLYASE"/>
</dbReference>
<dbReference type="PRINTS" id="PR00149">
    <property type="entry name" value="FUMRATELYASE"/>
</dbReference>
<dbReference type="InterPro" id="IPR009049">
    <property type="entry name" value="Argininosuccinate_lyase"/>
</dbReference>
<protein>
    <recommendedName>
        <fullName evidence="1 2">Argininosuccinate lyase</fullName>
        <shortName evidence="1">ASAL</shortName>
        <ecNumber evidence="1 2">4.3.2.1</ecNumber>
    </recommendedName>
    <alternativeName>
        <fullName evidence="1">Arginosuccinase</fullName>
    </alternativeName>
</protein>